<dbReference type="PANTHER" id="PTHR30346:SF26">
    <property type="entry name" value="HYDROGEN PEROXIDE-INDUCIBLE GENES ACTIVATOR"/>
    <property type="match status" value="1"/>
</dbReference>
<dbReference type="GO" id="GO:0032993">
    <property type="term" value="C:protein-DNA complex"/>
    <property type="evidence" value="ECO:0007669"/>
    <property type="project" value="TreeGrafter"/>
</dbReference>
<dbReference type="InterPro" id="IPR000847">
    <property type="entry name" value="LysR_HTH_N"/>
</dbReference>
<dbReference type="Proteomes" id="UP000619079">
    <property type="component" value="Unassembled WGS sequence"/>
</dbReference>
<keyword evidence="4" id="KW-0010">Activator</keyword>
<evidence type="ECO:0000256" key="3">
    <source>
        <dbReference type="ARBA" id="ARBA00023125"/>
    </source>
</evidence>
<dbReference type="GO" id="GO:0003677">
    <property type="term" value="F:DNA binding"/>
    <property type="evidence" value="ECO:0007669"/>
    <property type="project" value="UniProtKB-KW"/>
</dbReference>
<protein>
    <submittedName>
        <fullName evidence="7">LysR family transcriptional regulator</fullName>
    </submittedName>
</protein>
<dbReference type="PROSITE" id="PS50931">
    <property type="entry name" value="HTH_LYSR"/>
    <property type="match status" value="1"/>
</dbReference>
<proteinExistence type="inferred from homology"/>
<keyword evidence="8" id="KW-1185">Reference proteome</keyword>
<dbReference type="RefSeq" id="WP_199024074.1">
    <property type="nucleotide sequence ID" value="NZ_JAELVR010000004.1"/>
</dbReference>
<accession>A0A8J7J921</accession>
<feature type="domain" description="HTH lysR-type" evidence="6">
    <location>
        <begin position="5"/>
        <end position="62"/>
    </location>
</feature>
<dbReference type="FunFam" id="1.10.10.10:FF:000001">
    <property type="entry name" value="LysR family transcriptional regulator"/>
    <property type="match status" value="1"/>
</dbReference>
<dbReference type="Pfam" id="PF00126">
    <property type="entry name" value="HTH_1"/>
    <property type="match status" value="1"/>
</dbReference>
<keyword evidence="3" id="KW-0238">DNA-binding</keyword>
<dbReference type="GO" id="GO:0003700">
    <property type="term" value="F:DNA-binding transcription factor activity"/>
    <property type="evidence" value="ECO:0007669"/>
    <property type="project" value="InterPro"/>
</dbReference>
<comment type="similarity">
    <text evidence="1">Belongs to the LysR transcriptional regulatory family.</text>
</comment>
<dbReference type="SUPFAM" id="SSF53850">
    <property type="entry name" value="Periplasmic binding protein-like II"/>
    <property type="match status" value="1"/>
</dbReference>
<dbReference type="Gene3D" id="3.40.190.10">
    <property type="entry name" value="Periplasmic binding protein-like II"/>
    <property type="match status" value="2"/>
</dbReference>
<sequence>MDTRITLKQLRFFLAVAQKRHFRKAAESEGVTQPSLSAQIANLEHELGLQLVERGGREIMLTAPGREIHARAQRVMEEVRGLADLSVSLRAGTSGVLNVGVSSTVGPYLMPHVVRDLHRSYPDMGLFIREGAPRALEVELLQGEHDIIISQLPLRSSDVMTVPVFREPLFLVVADDHRLAGQGAAQDSDLAGMPVLTLGQGYALNDIVTSLCADLGATLMVNYQGTSLDAQRQMIGMGMGCGFLPALYIESEIRGRDSSVAIVPFRPGRLNRTVGCAWRRSTGRMRLIELLVEQLRGTIRDKFGPIVTAL</sequence>
<evidence type="ECO:0000256" key="5">
    <source>
        <dbReference type="ARBA" id="ARBA00023163"/>
    </source>
</evidence>
<dbReference type="InterPro" id="IPR036388">
    <property type="entry name" value="WH-like_DNA-bd_sf"/>
</dbReference>
<dbReference type="Gene3D" id="1.10.10.10">
    <property type="entry name" value="Winged helix-like DNA-binding domain superfamily/Winged helix DNA-binding domain"/>
    <property type="match status" value="1"/>
</dbReference>
<dbReference type="PRINTS" id="PR00039">
    <property type="entry name" value="HTHLYSR"/>
</dbReference>
<evidence type="ECO:0000313" key="7">
    <source>
        <dbReference type="EMBL" id="MBJ6371213.1"/>
    </source>
</evidence>
<evidence type="ECO:0000256" key="4">
    <source>
        <dbReference type="ARBA" id="ARBA00023159"/>
    </source>
</evidence>
<evidence type="ECO:0000259" key="6">
    <source>
        <dbReference type="PROSITE" id="PS50931"/>
    </source>
</evidence>
<reference evidence="7" key="1">
    <citation type="submission" date="2020-12" db="EMBL/GenBank/DDBJ databases">
        <title>Sedimentitalea sp. nov., isolated from sand in Incheon.</title>
        <authorList>
            <person name="Kim W."/>
        </authorList>
    </citation>
    <scope>NUCLEOTIDE SEQUENCE</scope>
    <source>
        <strain evidence="7">CAU 1593</strain>
    </source>
</reference>
<dbReference type="EMBL" id="JAELVR010000004">
    <property type="protein sequence ID" value="MBJ6371213.1"/>
    <property type="molecule type" value="Genomic_DNA"/>
</dbReference>
<dbReference type="Pfam" id="PF03466">
    <property type="entry name" value="LysR_substrate"/>
    <property type="match status" value="1"/>
</dbReference>
<evidence type="ECO:0000256" key="1">
    <source>
        <dbReference type="ARBA" id="ARBA00009437"/>
    </source>
</evidence>
<name>A0A8J7J921_9RHOB</name>
<comment type="caution">
    <text evidence="7">The sequence shown here is derived from an EMBL/GenBank/DDBJ whole genome shotgun (WGS) entry which is preliminary data.</text>
</comment>
<gene>
    <name evidence="7" type="ORF">JF290_06710</name>
</gene>
<dbReference type="PANTHER" id="PTHR30346">
    <property type="entry name" value="TRANSCRIPTIONAL DUAL REGULATOR HCAR-RELATED"/>
    <property type="match status" value="1"/>
</dbReference>
<evidence type="ECO:0000313" key="8">
    <source>
        <dbReference type="Proteomes" id="UP000619079"/>
    </source>
</evidence>
<keyword evidence="5" id="KW-0804">Transcription</keyword>
<dbReference type="AlphaFoldDB" id="A0A8J7J921"/>
<evidence type="ECO:0000256" key="2">
    <source>
        <dbReference type="ARBA" id="ARBA00023015"/>
    </source>
</evidence>
<dbReference type="InterPro" id="IPR036390">
    <property type="entry name" value="WH_DNA-bd_sf"/>
</dbReference>
<dbReference type="CDD" id="cd08411">
    <property type="entry name" value="PBP2_OxyR"/>
    <property type="match status" value="1"/>
</dbReference>
<dbReference type="SUPFAM" id="SSF46785">
    <property type="entry name" value="Winged helix' DNA-binding domain"/>
    <property type="match status" value="1"/>
</dbReference>
<keyword evidence="2" id="KW-0805">Transcription regulation</keyword>
<dbReference type="InterPro" id="IPR005119">
    <property type="entry name" value="LysR_subst-bd"/>
</dbReference>
<organism evidence="7 8">
    <name type="scientific">Sedimentitalea arenosa</name>
    <dbReference type="NCBI Taxonomy" id="2798803"/>
    <lineage>
        <taxon>Bacteria</taxon>
        <taxon>Pseudomonadati</taxon>
        <taxon>Pseudomonadota</taxon>
        <taxon>Alphaproteobacteria</taxon>
        <taxon>Rhodobacterales</taxon>
        <taxon>Paracoccaceae</taxon>
        <taxon>Sedimentitalea</taxon>
    </lineage>
</organism>